<dbReference type="InterPro" id="IPR003959">
    <property type="entry name" value="ATPase_AAA_core"/>
</dbReference>
<feature type="compositionally biased region" description="Low complexity" evidence="1">
    <location>
        <begin position="93"/>
        <end position="104"/>
    </location>
</feature>
<feature type="region of interest" description="Disordered" evidence="1">
    <location>
        <begin position="1"/>
        <end position="182"/>
    </location>
</feature>
<feature type="compositionally biased region" description="Polar residues" evidence="1">
    <location>
        <begin position="242"/>
        <end position="251"/>
    </location>
</feature>
<feature type="compositionally biased region" description="Basic residues" evidence="1">
    <location>
        <begin position="52"/>
        <end position="65"/>
    </location>
</feature>
<dbReference type="OrthoDB" id="10042665at2759"/>
<dbReference type="Pfam" id="PF00004">
    <property type="entry name" value="AAA"/>
    <property type="match status" value="1"/>
</dbReference>
<feature type="compositionally biased region" description="Low complexity" evidence="1">
    <location>
        <begin position="716"/>
        <end position="734"/>
    </location>
</feature>
<evidence type="ECO:0000256" key="1">
    <source>
        <dbReference type="SAM" id="MobiDB-lite"/>
    </source>
</evidence>
<feature type="region of interest" description="Disordered" evidence="1">
    <location>
        <begin position="242"/>
        <end position="272"/>
    </location>
</feature>
<name>A0A2K3Q7E8_9HYPO</name>
<dbReference type="STRING" id="45235.A0A2K3Q7E8"/>
<accession>A0A2K3Q7E8</accession>
<gene>
    <name evidence="3" type="ORF">TCAP_06569</name>
</gene>
<feature type="region of interest" description="Disordered" evidence="1">
    <location>
        <begin position="691"/>
        <end position="737"/>
    </location>
</feature>
<dbReference type="EMBL" id="NRSZ01001089">
    <property type="protein sequence ID" value="PNY23495.1"/>
    <property type="molecule type" value="Genomic_DNA"/>
</dbReference>
<dbReference type="GO" id="GO:0005524">
    <property type="term" value="F:ATP binding"/>
    <property type="evidence" value="ECO:0007669"/>
    <property type="project" value="InterPro"/>
</dbReference>
<dbReference type="PANTHER" id="PTHR46411:SF1">
    <property type="entry name" value="FAMILY ATPASE, PUTATIVE (AFU_ORTHOLOGUE AFUA_7G05752)-RELATED"/>
    <property type="match status" value="1"/>
</dbReference>
<protein>
    <submittedName>
        <fullName evidence="3">ATPase family AAA domain-containing protein 3B</fullName>
    </submittedName>
</protein>
<feature type="domain" description="AAA+ ATPase" evidence="2">
    <location>
        <begin position="813"/>
        <end position="937"/>
    </location>
</feature>
<reference evidence="3 4" key="1">
    <citation type="submission" date="2017-08" db="EMBL/GenBank/DDBJ databases">
        <title>Harnessing the power of phylogenomics to disentangle the directionality and signatures of interkingdom host jumping in the parasitic fungal genus Tolypocladium.</title>
        <authorList>
            <person name="Quandt C.A."/>
            <person name="Patterson W."/>
            <person name="Spatafora J.W."/>
        </authorList>
    </citation>
    <scope>NUCLEOTIDE SEQUENCE [LARGE SCALE GENOMIC DNA]</scope>
    <source>
        <strain evidence="3 4">CBS 113982</strain>
    </source>
</reference>
<dbReference type="InterPro" id="IPR054289">
    <property type="entry name" value="DUF7025"/>
</dbReference>
<feature type="compositionally biased region" description="Low complexity" evidence="1">
    <location>
        <begin position="258"/>
        <end position="271"/>
    </location>
</feature>
<dbReference type="SMART" id="SM00382">
    <property type="entry name" value="AAA"/>
    <property type="match status" value="1"/>
</dbReference>
<organism evidence="3 4">
    <name type="scientific">Tolypocladium capitatum</name>
    <dbReference type="NCBI Taxonomy" id="45235"/>
    <lineage>
        <taxon>Eukaryota</taxon>
        <taxon>Fungi</taxon>
        <taxon>Dikarya</taxon>
        <taxon>Ascomycota</taxon>
        <taxon>Pezizomycotina</taxon>
        <taxon>Sordariomycetes</taxon>
        <taxon>Hypocreomycetidae</taxon>
        <taxon>Hypocreales</taxon>
        <taxon>Ophiocordycipitaceae</taxon>
        <taxon>Tolypocladium</taxon>
    </lineage>
</organism>
<evidence type="ECO:0000259" key="2">
    <source>
        <dbReference type="SMART" id="SM00382"/>
    </source>
</evidence>
<comment type="caution">
    <text evidence="3">The sequence shown here is derived from an EMBL/GenBank/DDBJ whole genome shotgun (WGS) entry which is preliminary data.</text>
</comment>
<feature type="compositionally biased region" description="Basic residues" evidence="1">
    <location>
        <begin position="112"/>
        <end position="140"/>
    </location>
</feature>
<evidence type="ECO:0000313" key="3">
    <source>
        <dbReference type="EMBL" id="PNY23495.1"/>
    </source>
</evidence>
<keyword evidence="4" id="KW-1185">Reference proteome</keyword>
<dbReference type="CDD" id="cd19481">
    <property type="entry name" value="RecA-like_protease"/>
    <property type="match status" value="1"/>
</dbReference>
<feature type="compositionally biased region" description="Low complexity" evidence="1">
    <location>
        <begin position="144"/>
        <end position="157"/>
    </location>
</feature>
<dbReference type="InterPro" id="IPR027417">
    <property type="entry name" value="P-loop_NTPase"/>
</dbReference>
<dbReference type="GO" id="GO:0016887">
    <property type="term" value="F:ATP hydrolysis activity"/>
    <property type="evidence" value="ECO:0007669"/>
    <property type="project" value="InterPro"/>
</dbReference>
<proteinExistence type="predicted"/>
<feature type="compositionally biased region" description="Basic and acidic residues" evidence="1">
    <location>
        <begin position="1"/>
        <end position="40"/>
    </location>
</feature>
<dbReference type="Proteomes" id="UP000236621">
    <property type="component" value="Unassembled WGS sequence"/>
</dbReference>
<feature type="compositionally biased region" description="Basic and acidic residues" evidence="1">
    <location>
        <begin position="172"/>
        <end position="182"/>
    </location>
</feature>
<feature type="region of interest" description="Disordered" evidence="1">
    <location>
        <begin position="284"/>
        <end position="308"/>
    </location>
</feature>
<sequence>MESHDTSVTHQIATEDHKMETGKASKKSPDGVEKPQVESKKRVKGSEPSCHKASKATRSKNHLRGSSKLLRVTALADNSGSDSEDDVSRSFTDSDGSSVDSESGTALDGPKKKLARGSKKRSQHRKAEAKRRPKKSARGKKQIEGSSDSDSGSSHSASSEEDDGGRRSAGGRGDEKDAARDDLYAHIDRLELQMSQLQSQMAQPTSLSNLGTSGLSYGITPTISAGFGLPGGHPGGLMPVTSGNPPGQSASAGHPQAGRSGRPGLGPSSTRGFHRLMLARGMQLQEPDVDSSNGKAQGGGQKKPKRGTKVDFKRVDWIWDTSLYTFKLQDTADMAMGSLYDEYIFHVRRTFDCEGKFRATFVDVRSKLLRECLQDVIGNVRGASLVDETPKLDPNLLFLYLEDFRTHLKHLKRAEPAGDDKKERRKNGARLESKRKQLKVLIKYLDKDYAKIKESLYPMLESGVITFDLLWALWKPNTLAYTATYGSVEDPRVFKVDMAYHQSTIMRGDFYFIEGKYLEYDGKKFGYGSLGEEIAEFQGARKITSLPCYPLKYHREQARVRQDLIERGKKFVALNGVHYKSYSGIAYMKRKKGSIIKFNVQQSRIMVDPAIFRRINPNYSVSQVRPKDHDILSGDGLSEDESRCCECETSDEGGDANAGLEKIEFVSKVFKGIKGDVFVAKVPKEQVEEESKEAALQSLPAKDCTKSDRLSSGNSTTGELATETPAETPAEAPPDLSEEDYLISSPVVFGFAFSEKQWLEFSVSGVKDIRWNEKAWESLVLEPETKDLIRALVQSRKYHAAQTIDDVIQGKGKGLVTVLHGPPGTGKTLTAEGISELLKCPLYMASAGELGTDSRYLEAELQKILDICHAWGAILLLDEADVFLEKRNMQDIHRNALVSIFLRQLEYFQGILFLTTNRVETFDEAFQSRIHVALRYDALDAKAKKTIFKMFIERIKALGKLELQPFTDEELNDLSRHDLNGREIKNVVGSAQDLAVSKGEAFGMQHIRQVLDVHAKFGRDLRGGAGYEDAMRSYF</sequence>
<dbReference type="PANTHER" id="PTHR46411">
    <property type="entry name" value="FAMILY ATPASE, PUTATIVE-RELATED"/>
    <property type="match status" value="1"/>
</dbReference>
<dbReference type="SUPFAM" id="SSF52540">
    <property type="entry name" value="P-loop containing nucleoside triphosphate hydrolases"/>
    <property type="match status" value="1"/>
</dbReference>
<dbReference type="InterPro" id="IPR003593">
    <property type="entry name" value="AAA+_ATPase"/>
</dbReference>
<dbReference type="Gene3D" id="3.40.50.300">
    <property type="entry name" value="P-loop containing nucleotide triphosphate hydrolases"/>
    <property type="match status" value="1"/>
</dbReference>
<dbReference type="AlphaFoldDB" id="A0A2K3Q7E8"/>
<evidence type="ECO:0000313" key="4">
    <source>
        <dbReference type="Proteomes" id="UP000236621"/>
    </source>
</evidence>
<dbReference type="Pfam" id="PF22942">
    <property type="entry name" value="DUF7025"/>
    <property type="match status" value="1"/>
</dbReference>